<evidence type="ECO:0000313" key="2">
    <source>
        <dbReference type="Proteomes" id="UP000297472"/>
    </source>
</evidence>
<comment type="caution">
    <text evidence="1">The sequence shown here is derived from an EMBL/GenBank/DDBJ whole genome shotgun (WGS) entry which is preliminary data.</text>
</comment>
<sequence>MSQFLVEVRPQRTSDQIAADRKAGTAFFARYDTENPYKRSSWNRDVASLLRFYSYEWSLVCCVLEAAAWMRTHPHDTRTDRITARIRRAVRELAEEIPARDDSALQAYVHVSTIKLMHPPRAVPIPVADRLAARGEAARFWALCANPTPRFRRRVAAPALLFIQWLLVHPLYGPAQDGPAGYTGTTRVKKTKRYSRNVIRPIGMSEARALEIALTATNRR</sequence>
<dbReference type="OrthoDB" id="5107680at2"/>
<evidence type="ECO:0000313" key="1">
    <source>
        <dbReference type="EMBL" id="TFD27002.1"/>
    </source>
</evidence>
<accession>A0A4Y8JTM6</accession>
<protein>
    <submittedName>
        <fullName evidence="1">Uncharacterized protein</fullName>
    </submittedName>
</protein>
<reference evidence="1 2" key="1">
    <citation type="submission" date="2019-03" db="EMBL/GenBank/DDBJ databases">
        <title>Genomics of glacier-inhabiting Cryobacterium strains.</title>
        <authorList>
            <person name="Liu Q."/>
            <person name="Xin Y.-H."/>
        </authorList>
    </citation>
    <scope>NUCLEOTIDE SEQUENCE [LARGE SCALE GENOMIC DNA]</scope>
    <source>
        <strain evidence="1 2">TMT1-51</strain>
    </source>
</reference>
<name>A0A4Y8JTM6_9MICO</name>
<keyword evidence="2" id="KW-1185">Reference proteome</keyword>
<dbReference type="Proteomes" id="UP000297472">
    <property type="component" value="Unassembled WGS sequence"/>
</dbReference>
<gene>
    <name evidence="1" type="ORF">E3T49_14035</name>
</gene>
<dbReference type="AlphaFoldDB" id="A0A4Y8JTM6"/>
<proteinExistence type="predicted"/>
<dbReference type="EMBL" id="SOHA01000040">
    <property type="protein sequence ID" value="TFD27002.1"/>
    <property type="molecule type" value="Genomic_DNA"/>
</dbReference>
<organism evidence="1 2">
    <name type="scientific">Cryobacterium cryoconiti</name>
    <dbReference type="NCBI Taxonomy" id="1259239"/>
    <lineage>
        <taxon>Bacteria</taxon>
        <taxon>Bacillati</taxon>
        <taxon>Actinomycetota</taxon>
        <taxon>Actinomycetes</taxon>
        <taxon>Micrococcales</taxon>
        <taxon>Microbacteriaceae</taxon>
        <taxon>Cryobacterium</taxon>
    </lineage>
</organism>
<dbReference type="RefSeq" id="WP_134425530.1">
    <property type="nucleotide sequence ID" value="NZ_SOHA01000040.1"/>
</dbReference>